<dbReference type="SMART" id="SM00456">
    <property type="entry name" value="WW"/>
    <property type="match status" value="1"/>
</dbReference>
<evidence type="ECO:0000256" key="1">
    <source>
        <dbReference type="SAM" id="MobiDB-lite"/>
    </source>
</evidence>
<feature type="region of interest" description="Disordered" evidence="1">
    <location>
        <begin position="124"/>
        <end position="160"/>
    </location>
</feature>
<dbReference type="InterPro" id="IPR001202">
    <property type="entry name" value="WW_dom"/>
</dbReference>
<protein>
    <recommendedName>
        <fullName evidence="2">WW domain-containing protein</fullName>
    </recommendedName>
</protein>
<dbReference type="Gene3D" id="3.40.50.1010">
    <property type="entry name" value="5'-nuclease"/>
    <property type="match status" value="1"/>
</dbReference>
<dbReference type="SUPFAM" id="SSF51045">
    <property type="entry name" value="WW domain"/>
    <property type="match status" value="1"/>
</dbReference>
<dbReference type="InterPro" id="IPR036020">
    <property type="entry name" value="WW_dom_sf"/>
</dbReference>
<dbReference type="CDD" id="cd00201">
    <property type="entry name" value="WW"/>
    <property type="match status" value="1"/>
</dbReference>
<name>A0ABP1NHQ5_XYLVO</name>
<dbReference type="PANTHER" id="PTHR16161">
    <property type="entry name" value="TRANSCRIPTIONAL PROTEIN SWT1"/>
    <property type="match status" value="1"/>
</dbReference>
<feature type="compositionally biased region" description="Polar residues" evidence="1">
    <location>
        <begin position="207"/>
        <end position="225"/>
    </location>
</feature>
<dbReference type="CDD" id="cd18727">
    <property type="entry name" value="PIN_Swt1-like"/>
    <property type="match status" value="1"/>
</dbReference>
<organism evidence="3 4">
    <name type="scientific">Xylocopa violacea</name>
    <name type="common">Violet carpenter bee</name>
    <name type="synonym">Apis violacea</name>
    <dbReference type="NCBI Taxonomy" id="135666"/>
    <lineage>
        <taxon>Eukaryota</taxon>
        <taxon>Metazoa</taxon>
        <taxon>Ecdysozoa</taxon>
        <taxon>Arthropoda</taxon>
        <taxon>Hexapoda</taxon>
        <taxon>Insecta</taxon>
        <taxon>Pterygota</taxon>
        <taxon>Neoptera</taxon>
        <taxon>Endopterygota</taxon>
        <taxon>Hymenoptera</taxon>
        <taxon>Apocrita</taxon>
        <taxon>Aculeata</taxon>
        <taxon>Apoidea</taxon>
        <taxon>Anthophila</taxon>
        <taxon>Apidae</taxon>
        <taxon>Xylocopa</taxon>
        <taxon>Xylocopa</taxon>
    </lineage>
</organism>
<dbReference type="EMBL" id="CAXAJV020001290">
    <property type="protein sequence ID" value="CAL7939992.1"/>
    <property type="molecule type" value="Genomic_DNA"/>
</dbReference>
<feature type="domain" description="WW" evidence="2">
    <location>
        <begin position="4"/>
        <end position="39"/>
    </location>
</feature>
<dbReference type="InterPro" id="IPR002716">
    <property type="entry name" value="PIN_dom"/>
</dbReference>
<comment type="caution">
    <text evidence="3">The sequence shown here is derived from an EMBL/GenBank/DDBJ whole genome shotgun (WGS) entry which is preliminary data.</text>
</comment>
<dbReference type="PANTHER" id="PTHR16161:SF0">
    <property type="entry name" value="TRANSCRIPTIONAL PROTEIN SWT1"/>
    <property type="match status" value="1"/>
</dbReference>
<proteinExistence type="predicted"/>
<dbReference type="SMART" id="SM00670">
    <property type="entry name" value="PINc"/>
    <property type="match status" value="1"/>
</dbReference>
<dbReference type="Pfam" id="PF13638">
    <property type="entry name" value="PIN_4"/>
    <property type="match status" value="1"/>
</dbReference>
<evidence type="ECO:0000313" key="3">
    <source>
        <dbReference type="EMBL" id="CAL7939992.1"/>
    </source>
</evidence>
<dbReference type="Gene3D" id="2.20.70.10">
    <property type="match status" value="1"/>
</dbReference>
<evidence type="ECO:0000259" key="2">
    <source>
        <dbReference type="PROSITE" id="PS50020"/>
    </source>
</evidence>
<accession>A0ABP1NHQ5</accession>
<dbReference type="Proteomes" id="UP001642520">
    <property type="component" value="Unassembled WGS sequence"/>
</dbReference>
<feature type="region of interest" description="Disordered" evidence="1">
    <location>
        <begin position="177"/>
        <end position="229"/>
    </location>
</feature>
<sequence length="912" mass="104828">MMKYTLPENWIVVSSKTHPNRIYYFNVKTKQSSWNEPTADEIKQVQMESNEAPKKHRRLSQKRKINQIQPTTPEFNMPEKDTSARKKLVAKMSVKKPQEKNNEEKETPQMKAIREKMLKKKEKINLKTRTSKSLKDIPKSPVPKPEKTGPSAQKPDINSNIKTACTPQMQVLIEKISQSSPKIDKTNEEKNNTKYDQRESIKKRLRNQATDNQTSASGVSLTSDNKNVREENNGLKNATMEHKNLISKRKGEECELLAVTPIKRNRKSFTKNLGKERMKRLRESLTVQYDDSAEDNTFKPANTTLVNSFGEKFPTYYKNAEVRLTRLKDKVIHDKSCVNTSVHTDDNEEVANSSKKSVITMSDLVNRSNNDSLDEEMDWEPLEDEKITFEVQAVRTQLCTENNKNTSYNIPSNTLKYPLIPEQQAKKHLYIVVDTNVFLSNIDAVELAKETVFKTYGHPLIVIPWTVIRELDYIKDDYGKTKPTILCAKARKAVNYINKLFSSKHPHIITQTPEGVAKNKEKFAIDCPDDEILQTCLEIRDSGKFVVLLSYDVNLCNKAMIYDIVTLGRNDPFEKIDYLNASSYLNESQSNSGNRERLSLNSTSILSEEQSLSDEIYEDIKSIVRDFLAVIVSKEMHALYGESWEKHVLIKPPWTTITVLQCAIKHWIAAVSESFHRKAEVILKDLLQIFKSSSGEKTLKENSFILDKCKTLVQMIDISKHRDLMLRVPKKIDELKEKCQEFELQINERKLCEAIGVENNIEDHERRAQRAFQYFEAAYVYARDMCGLAAEIVGMPCSFHYNLPDPLPTIDHVKQIEPDLALNVKKLLCSLNALMEEVKNSCPDHQTLMNLHSTLITFLPETAPAAMKLIQDLTPLDIYCCVKGKEDVLNRGLRQLQELNTHFCRLATYRYT</sequence>
<dbReference type="SUPFAM" id="SSF88723">
    <property type="entry name" value="PIN domain-like"/>
    <property type="match status" value="1"/>
</dbReference>
<reference evidence="3 4" key="1">
    <citation type="submission" date="2024-08" db="EMBL/GenBank/DDBJ databases">
        <authorList>
            <person name="Will J Nash"/>
            <person name="Angela Man"/>
            <person name="Seanna McTaggart"/>
            <person name="Kendall Baker"/>
            <person name="Tom Barker"/>
            <person name="Leah Catchpole"/>
            <person name="Alex Durrant"/>
            <person name="Karim Gharbi"/>
            <person name="Naomi Irish"/>
            <person name="Gemy Kaithakottil"/>
            <person name="Debby Ku"/>
            <person name="Aaliyah Providence"/>
            <person name="Felix Shaw"/>
            <person name="David Swarbreck"/>
            <person name="Chris Watkins"/>
            <person name="Ann M. McCartney"/>
            <person name="Giulio Formenti"/>
            <person name="Alice Mouton"/>
            <person name="Noel Vella"/>
            <person name="Bjorn M von Reumont"/>
            <person name="Adriana Vella"/>
            <person name="Wilfried Haerty"/>
        </authorList>
    </citation>
    <scope>NUCLEOTIDE SEQUENCE [LARGE SCALE GENOMIC DNA]</scope>
</reference>
<dbReference type="InterPro" id="IPR029060">
    <property type="entry name" value="PIN-like_dom_sf"/>
</dbReference>
<keyword evidence="4" id="KW-1185">Reference proteome</keyword>
<dbReference type="PROSITE" id="PS50020">
    <property type="entry name" value="WW_DOMAIN_2"/>
    <property type="match status" value="1"/>
</dbReference>
<dbReference type="Pfam" id="PF00397">
    <property type="entry name" value="WW"/>
    <property type="match status" value="1"/>
</dbReference>
<dbReference type="InterPro" id="IPR052626">
    <property type="entry name" value="SWT1_Regulator"/>
</dbReference>
<gene>
    <name evidence="3" type="ORF">XYLVIOL_LOCUS4261</name>
</gene>
<evidence type="ECO:0000313" key="4">
    <source>
        <dbReference type="Proteomes" id="UP001642520"/>
    </source>
</evidence>
<feature type="compositionally biased region" description="Basic and acidic residues" evidence="1">
    <location>
        <begin position="182"/>
        <end position="202"/>
    </location>
</feature>